<dbReference type="PANTHER" id="PTHR24221">
    <property type="entry name" value="ATP-BINDING CASSETTE SUB-FAMILY B"/>
    <property type="match status" value="1"/>
</dbReference>
<keyword evidence="14" id="KW-1185">Reference proteome</keyword>
<keyword evidence="5 10" id="KW-0812">Transmembrane</keyword>
<keyword evidence="6" id="KW-0547">Nucleotide-binding</keyword>
<keyword evidence="9 10" id="KW-0472">Membrane</keyword>
<reference evidence="13 14" key="1">
    <citation type="submission" date="2018-09" db="EMBL/GenBank/DDBJ databases">
        <title>Phylogeny of the Shewanellaceae, and recommendation for two new genera, Pseudoshewanella and Parashewanella.</title>
        <authorList>
            <person name="Wang G."/>
        </authorList>
    </citation>
    <scope>NUCLEOTIDE SEQUENCE [LARGE SCALE GENOMIC DNA]</scope>
    <source>
        <strain evidence="13 14">KCTC 22492</strain>
    </source>
</reference>
<dbReference type="Pfam" id="PF00005">
    <property type="entry name" value="ABC_tran"/>
    <property type="match status" value="1"/>
</dbReference>
<evidence type="ECO:0000259" key="12">
    <source>
        <dbReference type="PROSITE" id="PS50929"/>
    </source>
</evidence>
<dbReference type="CDD" id="cd18584">
    <property type="entry name" value="ABC_6TM_AarD_CydD"/>
    <property type="match status" value="1"/>
</dbReference>
<evidence type="ECO:0000256" key="5">
    <source>
        <dbReference type="ARBA" id="ARBA00022692"/>
    </source>
</evidence>
<evidence type="ECO:0000256" key="8">
    <source>
        <dbReference type="ARBA" id="ARBA00022989"/>
    </source>
</evidence>
<evidence type="ECO:0000259" key="11">
    <source>
        <dbReference type="PROSITE" id="PS50893"/>
    </source>
</evidence>
<sequence length="606" mass="67343">MNLETEKALLVWLRAQKKLSQHYGAISAWLGVVQGILLVLQAYWIATSLDEIIIEQSQQNLNSHLIWIAGLIMLRAITGYCRETASFIAGQKVRQQLRLSVLDKLQQLGPIFAKSKPAGHWNSMLLEQVEQVQDFYSRYLPQQTLIAFTPLIILMVVFPQSWVAGLILLVTAPLIPLFMILVGRNAAKAGRAHTVALQRLTSYFADRLAGLSTLKLYYRYQAEEKAVAQASDDYRKRTMSVLKLAFLSSAVLEFFSAVSIAVLAVYLGFSFLEYLETGFYGVKVTLFSAMFILILAPEFYQPLRDLGSFYHAKGNAVAASESIVELLNMDVSQQGEKANNPFNSNEKITIKAKNWLVQSHDGKTLLGPINFTWQSGERIAIVGESGSGKSSLLYGLLGFLPYQGSLQINDIELSQMSSMQWYSQLSWVGQTPELLFGTLIDNLLLADTEMTDDDMWELLDKIGLKEFVQAHPKQLQLEISEQNTGLSIGQAQRIVLARAIAKKTQLLVADEPTAALDKCSKAIVWQTLMEQVKSTGCFIVSHELDKLEQMDGVWVVEHGEIIEKGTYEELSAVNGAFKALLSAQVAHFSLSGASLKEQAVEGKAND</sequence>
<evidence type="ECO:0000313" key="14">
    <source>
        <dbReference type="Proteomes" id="UP000273022"/>
    </source>
</evidence>
<feature type="transmembrane region" description="Helical" evidence="10">
    <location>
        <begin position="164"/>
        <end position="183"/>
    </location>
</feature>
<dbReference type="InterPro" id="IPR036640">
    <property type="entry name" value="ABC1_TM_sf"/>
</dbReference>
<dbReference type="InterPro" id="IPR003593">
    <property type="entry name" value="AAA+_ATPase"/>
</dbReference>
<evidence type="ECO:0000256" key="6">
    <source>
        <dbReference type="ARBA" id="ARBA00022741"/>
    </source>
</evidence>
<dbReference type="GO" id="GO:0016887">
    <property type="term" value="F:ATP hydrolysis activity"/>
    <property type="evidence" value="ECO:0007669"/>
    <property type="project" value="InterPro"/>
</dbReference>
<dbReference type="PROSITE" id="PS50929">
    <property type="entry name" value="ABC_TM1F"/>
    <property type="match status" value="1"/>
</dbReference>
<dbReference type="InterPro" id="IPR003439">
    <property type="entry name" value="ABC_transporter-like_ATP-bd"/>
</dbReference>
<feature type="transmembrane region" description="Helical" evidence="10">
    <location>
        <begin position="139"/>
        <end position="158"/>
    </location>
</feature>
<evidence type="ECO:0000256" key="7">
    <source>
        <dbReference type="ARBA" id="ARBA00022840"/>
    </source>
</evidence>
<dbReference type="GO" id="GO:0042883">
    <property type="term" value="P:cysteine transport"/>
    <property type="evidence" value="ECO:0007669"/>
    <property type="project" value="InterPro"/>
</dbReference>
<dbReference type="Pfam" id="PF00664">
    <property type="entry name" value="ABC_membrane"/>
    <property type="match status" value="1"/>
</dbReference>
<dbReference type="EMBL" id="QYYH01000136">
    <property type="protein sequence ID" value="RJY07089.1"/>
    <property type="molecule type" value="Genomic_DNA"/>
</dbReference>
<feature type="domain" description="ABC transmembrane type-1" evidence="12">
    <location>
        <begin position="30"/>
        <end position="315"/>
    </location>
</feature>
<comment type="subcellular location">
    <subcellularLocation>
        <location evidence="1">Cell inner membrane</location>
        <topology evidence="1">Multi-pass membrane protein</topology>
    </subcellularLocation>
</comment>
<dbReference type="InterPro" id="IPR027417">
    <property type="entry name" value="P-loop_NTPase"/>
</dbReference>
<protein>
    <submittedName>
        <fullName evidence="13">Cysteine/glutathione ABC transporter permease/ATP-binding protein CydD</fullName>
    </submittedName>
</protein>
<comment type="caution">
    <text evidence="13">The sequence shown here is derived from an EMBL/GenBank/DDBJ whole genome shotgun (WGS) entry which is preliminary data.</text>
</comment>
<dbReference type="FunFam" id="1.20.1560.10:FF:000039">
    <property type="entry name" value="Cysteine/glutathione ABC transporter permease/ATP-binding protein CydD"/>
    <property type="match status" value="1"/>
</dbReference>
<name>A0A3A6TZL6_9GAMM</name>
<keyword evidence="4" id="KW-0997">Cell inner membrane</keyword>
<evidence type="ECO:0000256" key="2">
    <source>
        <dbReference type="ARBA" id="ARBA00022448"/>
    </source>
</evidence>
<dbReference type="SUPFAM" id="SSF90123">
    <property type="entry name" value="ABC transporter transmembrane region"/>
    <property type="match status" value="1"/>
</dbReference>
<proteinExistence type="predicted"/>
<dbReference type="PANTHER" id="PTHR24221:SF261">
    <property type="entry name" value="GLUTATHIONE_L-CYSTEINE TRANSPORT SYSTEM ATP-BINDING_PERMEASE PROTEIN CYDD"/>
    <property type="match status" value="1"/>
</dbReference>
<evidence type="ECO:0000256" key="3">
    <source>
        <dbReference type="ARBA" id="ARBA00022475"/>
    </source>
</evidence>
<keyword evidence="2" id="KW-0813">Transport</keyword>
<gene>
    <name evidence="13" type="primary">cydD</name>
    <name evidence="13" type="ORF">D5R81_16610</name>
</gene>
<dbReference type="GO" id="GO:0034040">
    <property type="term" value="F:ATPase-coupled lipid transmembrane transporter activity"/>
    <property type="evidence" value="ECO:0007669"/>
    <property type="project" value="TreeGrafter"/>
</dbReference>
<dbReference type="RefSeq" id="WP_121854742.1">
    <property type="nucleotide sequence ID" value="NZ_CP037952.1"/>
</dbReference>
<accession>A0A3A6TZL6</accession>
<dbReference type="Proteomes" id="UP000273022">
    <property type="component" value="Unassembled WGS sequence"/>
</dbReference>
<dbReference type="AlphaFoldDB" id="A0A3A6TZL6"/>
<feature type="transmembrane region" description="Helical" evidence="10">
    <location>
        <begin position="244"/>
        <end position="272"/>
    </location>
</feature>
<dbReference type="NCBIfam" id="TIGR02857">
    <property type="entry name" value="CydD"/>
    <property type="match status" value="1"/>
</dbReference>
<dbReference type="PROSITE" id="PS50893">
    <property type="entry name" value="ABC_TRANSPORTER_2"/>
    <property type="match status" value="1"/>
</dbReference>
<dbReference type="Gene3D" id="1.20.1560.10">
    <property type="entry name" value="ABC transporter type 1, transmembrane domain"/>
    <property type="match status" value="1"/>
</dbReference>
<dbReference type="OrthoDB" id="9806127at2"/>
<dbReference type="GO" id="GO:0005886">
    <property type="term" value="C:plasma membrane"/>
    <property type="evidence" value="ECO:0007669"/>
    <property type="project" value="UniProtKB-SubCell"/>
</dbReference>
<dbReference type="SMART" id="SM00382">
    <property type="entry name" value="AAA"/>
    <property type="match status" value="1"/>
</dbReference>
<organism evidence="13 14">
    <name type="scientific">Parashewanella spongiae</name>
    <dbReference type="NCBI Taxonomy" id="342950"/>
    <lineage>
        <taxon>Bacteria</taxon>
        <taxon>Pseudomonadati</taxon>
        <taxon>Pseudomonadota</taxon>
        <taxon>Gammaproteobacteria</taxon>
        <taxon>Alteromonadales</taxon>
        <taxon>Shewanellaceae</taxon>
        <taxon>Parashewanella</taxon>
    </lineage>
</organism>
<dbReference type="NCBIfam" id="NF008379">
    <property type="entry name" value="PRK11174.1"/>
    <property type="match status" value="1"/>
</dbReference>
<evidence type="ECO:0000256" key="4">
    <source>
        <dbReference type="ARBA" id="ARBA00022519"/>
    </source>
</evidence>
<keyword evidence="3" id="KW-1003">Cell membrane</keyword>
<evidence type="ECO:0000256" key="1">
    <source>
        <dbReference type="ARBA" id="ARBA00004429"/>
    </source>
</evidence>
<evidence type="ECO:0000256" key="9">
    <source>
        <dbReference type="ARBA" id="ARBA00023136"/>
    </source>
</evidence>
<keyword evidence="7 13" id="KW-0067">ATP-binding</keyword>
<evidence type="ECO:0000313" key="13">
    <source>
        <dbReference type="EMBL" id="RJY07089.1"/>
    </source>
</evidence>
<dbReference type="InterPro" id="IPR011527">
    <property type="entry name" value="ABC1_TM_dom"/>
</dbReference>
<feature type="domain" description="ABC transporter" evidence="11">
    <location>
        <begin position="350"/>
        <end position="583"/>
    </location>
</feature>
<dbReference type="GO" id="GO:0140359">
    <property type="term" value="F:ABC-type transporter activity"/>
    <property type="evidence" value="ECO:0007669"/>
    <property type="project" value="InterPro"/>
</dbReference>
<keyword evidence="8 10" id="KW-1133">Transmembrane helix</keyword>
<dbReference type="Gene3D" id="3.40.50.300">
    <property type="entry name" value="P-loop containing nucleotide triphosphate hydrolases"/>
    <property type="match status" value="1"/>
</dbReference>
<evidence type="ECO:0000256" key="10">
    <source>
        <dbReference type="SAM" id="Phobius"/>
    </source>
</evidence>
<feature type="transmembrane region" description="Helical" evidence="10">
    <location>
        <begin position="64"/>
        <end position="81"/>
    </location>
</feature>
<dbReference type="GO" id="GO:0005524">
    <property type="term" value="F:ATP binding"/>
    <property type="evidence" value="ECO:0007669"/>
    <property type="project" value="UniProtKB-KW"/>
</dbReference>
<feature type="transmembrane region" description="Helical" evidence="10">
    <location>
        <begin position="23"/>
        <end position="44"/>
    </location>
</feature>
<dbReference type="SUPFAM" id="SSF52540">
    <property type="entry name" value="P-loop containing nucleoside triphosphate hydrolases"/>
    <property type="match status" value="1"/>
</dbReference>
<dbReference type="InterPro" id="IPR039421">
    <property type="entry name" value="Type_1_exporter"/>
</dbReference>
<dbReference type="InterPro" id="IPR014216">
    <property type="entry name" value="ABC_transptr_CydD"/>
</dbReference>